<gene>
    <name evidence="2" type="ORF">KK060_03235</name>
</gene>
<dbReference type="SUPFAM" id="SSF54427">
    <property type="entry name" value="NTF2-like"/>
    <property type="match status" value="1"/>
</dbReference>
<evidence type="ECO:0000256" key="1">
    <source>
        <dbReference type="SAM" id="SignalP"/>
    </source>
</evidence>
<name>A0ABS5VN62_9BACT</name>
<dbReference type="InterPro" id="IPR032710">
    <property type="entry name" value="NTF2-like_dom_sf"/>
</dbReference>
<sequence>MKKLILILTLVVTAPASFSQTQNADEKSVSKVIETLFQGMKLGDSAMVHSTFASEVTMGTVYKDKEGNVNLRAESSIVDFLKAVGTPHKEVWNEEIWDLKIRVDGDFAQGWCNYAFYVDKNFSHCGVDAFEMYRTKDGWKIFHLADTRRKTDCNIPVAVQNKYK</sequence>
<comment type="caution">
    <text evidence="2">The sequence shown here is derived from an EMBL/GenBank/DDBJ whole genome shotgun (WGS) entry which is preliminary data.</text>
</comment>
<keyword evidence="3" id="KW-1185">Reference proteome</keyword>
<reference evidence="2 3" key="1">
    <citation type="submission" date="2021-05" db="EMBL/GenBank/DDBJ databases">
        <title>A Polyphasic approach of four new species of the genus Ohtaekwangia: Ohtaekwangia histidinii sp. nov., Ohtaekwangia cretensis sp. nov., Ohtaekwangia indiensis sp. nov., Ohtaekwangia reichenbachii sp. nov. from diverse environment.</title>
        <authorList>
            <person name="Octaviana S."/>
        </authorList>
    </citation>
    <scope>NUCLEOTIDE SEQUENCE [LARGE SCALE GENOMIC DNA]</scope>
    <source>
        <strain evidence="2 3">PWU20</strain>
    </source>
</reference>
<dbReference type="EMBL" id="JAHESD010000004">
    <property type="protein sequence ID" value="MBT1702275.1"/>
    <property type="molecule type" value="Genomic_DNA"/>
</dbReference>
<accession>A0ABS5VN62</accession>
<protein>
    <submittedName>
        <fullName evidence="2">Nuclear transport factor 2 family protein</fullName>
    </submittedName>
</protein>
<organism evidence="2 3">
    <name type="scientific">Chryseosolibacter indicus</name>
    <dbReference type="NCBI Taxonomy" id="2782351"/>
    <lineage>
        <taxon>Bacteria</taxon>
        <taxon>Pseudomonadati</taxon>
        <taxon>Bacteroidota</taxon>
        <taxon>Cytophagia</taxon>
        <taxon>Cytophagales</taxon>
        <taxon>Chryseotaleaceae</taxon>
        <taxon>Chryseosolibacter</taxon>
    </lineage>
</organism>
<evidence type="ECO:0000313" key="3">
    <source>
        <dbReference type="Proteomes" id="UP000772618"/>
    </source>
</evidence>
<dbReference type="InterPro" id="IPR039437">
    <property type="entry name" value="FrzH/put_lumazine-bd"/>
</dbReference>
<proteinExistence type="predicted"/>
<dbReference type="Gene3D" id="3.10.450.50">
    <property type="match status" value="1"/>
</dbReference>
<feature type="signal peptide" evidence="1">
    <location>
        <begin position="1"/>
        <end position="24"/>
    </location>
</feature>
<dbReference type="Pfam" id="PF12893">
    <property type="entry name" value="Lumazine_bd_2"/>
    <property type="match status" value="1"/>
</dbReference>
<keyword evidence="1" id="KW-0732">Signal</keyword>
<feature type="chain" id="PRO_5046818131" evidence="1">
    <location>
        <begin position="25"/>
        <end position="164"/>
    </location>
</feature>
<dbReference type="RefSeq" id="WP_254152091.1">
    <property type="nucleotide sequence ID" value="NZ_JAHESD010000004.1"/>
</dbReference>
<dbReference type="Proteomes" id="UP000772618">
    <property type="component" value="Unassembled WGS sequence"/>
</dbReference>
<evidence type="ECO:0000313" key="2">
    <source>
        <dbReference type="EMBL" id="MBT1702275.1"/>
    </source>
</evidence>